<dbReference type="EMBL" id="LR798387">
    <property type="protein sequence ID" value="CAB5228350.1"/>
    <property type="molecule type" value="Genomic_DNA"/>
</dbReference>
<dbReference type="EMBL" id="LR797396">
    <property type="protein sequence ID" value="CAB4213356.1"/>
    <property type="molecule type" value="Genomic_DNA"/>
</dbReference>
<evidence type="ECO:0000313" key="4">
    <source>
        <dbReference type="EMBL" id="CAB4213356.1"/>
    </source>
</evidence>
<name>A0A6J5RS50_9CAUD</name>
<dbReference type="EMBL" id="LR796542">
    <property type="protein sequence ID" value="CAB4150426.1"/>
    <property type="molecule type" value="Genomic_DNA"/>
</dbReference>
<evidence type="ECO:0000313" key="5">
    <source>
        <dbReference type="EMBL" id="CAB4218657.1"/>
    </source>
</evidence>
<gene>
    <name evidence="2" type="ORF">UFOVP1093_22</name>
    <name evidence="3" type="ORF">UFOVP1340_21</name>
    <name evidence="4" type="ORF">UFOVP1448_2</name>
    <name evidence="6" type="ORF">UFOVP1538_33</name>
    <name evidence="5" type="ORF">UFOVP1600_28</name>
    <name evidence="1" type="ORF">UFOVP569_29</name>
</gene>
<dbReference type="Pfam" id="PF20901">
    <property type="entry name" value="Sf6_terminase"/>
    <property type="match status" value="1"/>
</dbReference>
<dbReference type="EMBL" id="LR797290">
    <property type="protein sequence ID" value="CAB4199969.1"/>
    <property type="molecule type" value="Genomic_DNA"/>
</dbReference>
<sequence>MAGRPTKYNIERVQKIMNALSAGNTRRDSCAYAGISEDTFASWLKDKPDFSDSIEKAEADAAVRNVSIIAKAAQEGTWQAAAWWLERRRKQDWAIRHELTGPDAGPLKIIVEYTKESF</sequence>
<evidence type="ECO:0008006" key="7">
    <source>
        <dbReference type="Google" id="ProtNLM"/>
    </source>
</evidence>
<dbReference type="EMBL" id="LR797031">
    <property type="protein sequence ID" value="CAB4182877.1"/>
    <property type="molecule type" value="Genomic_DNA"/>
</dbReference>
<organism evidence="3">
    <name type="scientific">uncultured Caudovirales phage</name>
    <dbReference type="NCBI Taxonomy" id="2100421"/>
    <lineage>
        <taxon>Viruses</taxon>
        <taxon>Duplodnaviria</taxon>
        <taxon>Heunggongvirae</taxon>
        <taxon>Uroviricota</taxon>
        <taxon>Caudoviricetes</taxon>
        <taxon>Peduoviridae</taxon>
        <taxon>Maltschvirus</taxon>
        <taxon>Maltschvirus maltsch</taxon>
    </lineage>
</organism>
<reference evidence="3" key="1">
    <citation type="submission" date="2020-05" db="EMBL/GenBank/DDBJ databases">
        <authorList>
            <person name="Chiriac C."/>
            <person name="Salcher M."/>
            <person name="Ghai R."/>
            <person name="Kavagutti S V."/>
        </authorList>
    </citation>
    <scope>NUCLEOTIDE SEQUENCE</scope>
</reference>
<dbReference type="Gene3D" id="1.10.10.60">
    <property type="entry name" value="Homeodomain-like"/>
    <property type="match status" value="1"/>
</dbReference>
<accession>A0A6J5RS50</accession>
<evidence type="ECO:0000313" key="2">
    <source>
        <dbReference type="EMBL" id="CAB4182877.1"/>
    </source>
</evidence>
<evidence type="ECO:0000313" key="3">
    <source>
        <dbReference type="EMBL" id="CAB4199969.1"/>
    </source>
</evidence>
<evidence type="ECO:0000313" key="1">
    <source>
        <dbReference type="EMBL" id="CAB4150426.1"/>
    </source>
</evidence>
<dbReference type="InterPro" id="IPR048683">
    <property type="entry name" value="Sf6_terminase"/>
</dbReference>
<evidence type="ECO:0000313" key="6">
    <source>
        <dbReference type="EMBL" id="CAB5228350.1"/>
    </source>
</evidence>
<proteinExistence type="predicted"/>
<protein>
    <recommendedName>
        <fullName evidence="7">Homeodomain phBC6A51-type domain-containing protein</fullName>
    </recommendedName>
</protein>
<dbReference type="EMBL" id="LR797473">
    <property type="protein sequence ID" value="CAB4218657.1"/>
    <property type="molecule type" value="Genomic_DNA"/>
</dbReference>